<comment type="caution">
    <text evidence="9">The sequence shown here is derived from an EMBL/GenBank/DDBJ whole genome shotgun (WGS) entry which is preliminary data.</text>
</comment>
<evidence type="ECO:0000256" key="2">
    <source>
        <dbReference type="ARBA" id="ARBA00022737"/>
    </source>
</evidence>
<dbReference type="NCBIfam" id="NF004953">
    <property type="entry name" value="PRK06299.1-3"/>
    <property type="match status" value="1"/>
</dbReference>
<evidence type="ECO:0000256" key="5">
    <source>
        <dbReference type="ARBA" id="ARBA00023274"/>
    </source>
</evidence>
<comment type="function">
    <text evidence="6">Binds mRNA; thus facilitating recognition of the initiation point. It is needed to translate mRNA with a short Shine-Dalgarno (SD) purine-rich sequence.</text>
</comment>
<feature type="compositionally biased region" description="Low complexity" evidence="7">
    <location>
        <begin position="11"/>
        <end position="20"/>
    </location>
</feature>
<dbReference type="GO" id="GO:0022627">
    <property type="term" value="C:cytosolic small ribosomal subunit"/>
    <property type="evidence" value="ECO:0007669"/>
    <property type="project" value="TreeGrafter"/>
</dbReference>
<dbReference type="GO" id="GO:0003729">
    <property type="term" value="F:mRNA binding"/>
    <property type="evidence" value="ECO:0007669"/>
    <property type="project" value="TreeGrafter"/>
</dbReference>
<evidence type="ECO:0000256" key="4">
    <source>
        <dbReference type="ARBA" id="ARBA00022980"/>
    </source>
</evidence>
<accession>A0AA37Q9V2</accession>
<dbReference type="AlphaFoldDB" id="A0AA37Q9V2"/>
<dbReference type="CDD" id="cd05688">
    <property type="entry name" value="S1_RPS1_repeat_ec3"/>
    <property type="match status" value="1"/>
</dbReference>
<dbReference type="NCBIfam" id="NF004952">
    <property type="entry name" value="PRK06299.1-2"/>
    <property type="match status" value="1"/>
</dbReference>
<dbReference type="RefSeq" id="WP_284351836.1">
    <property type="nucleotide sequence ID" value="NZ_BRXS01000006.1"/>
</dbReference>
<dbReference type="Proteomes" id="UP001161325">
    <property type="component" value="Unassembled WGS sequence"/>
</dbReference>
<dbReference type="InterPro" id="IPR050437">
    <property type="entry name" value="Ribos_protein_bS1-like"/>
</dbReference>
<sequence length="594" mass="66738">MAELETTLTDAASNAAPAPALTQREKRDLQKNQLRPLANRRPELYDEDEYSSDEYEQMLDMYNGTLASIEEGEIVKSKVLEIRENMVVLDIGFKSEGTIPLEEFKDMPDLKPGDEVEVLLEHLEDAEGSVVLSKKKADFMRVWERIRLAYENDQPVTGTLVKKIKGGVVVDLMGVDAFLPGSQIALRRVPNIDELLGQTYDFKIIKLNKRRRNIVVSRRVILEQERAGKREKLMKELEKDQVRKGVVKNITDFGAFIDLGGVDGLLHITDMSWGRISHPSEMVQIGQELEIKVLDIDWDRERISLGLKQLQAYPWKDVAAKYPVGTRVQGKVVSITNYGAFIELEPGIEGLVHISEMSWTRNVRHPSKLVSIGETIEAVVLKVDPDEEKISLGMKQTETDPWTVLPLKYPVGTRITGKVRNLTSFGAFVEIEPGIDGLIHISDMSWTKRVQHPSEVVKKGDTVDVVILNIDSDNKRISLGLKQAEEDPWLRIGENFPVGMEVRGHVVRLMDKGVVVEIGNDIEGFVPLSQLNITGKIVSNPADVAFEGMNLDLRVLEVDPIHRRIVLAVTNIPEEQPPRPEEPPTVHSSEGENL</sequence>
<dbReference type="CDD" id="cd05687">
    <property type="entry name" value="S1_RPS1_repeat_ec1_hs1"/>
    <property type="match status" value="1"/>
</dbReference>
<feature type="domain" description="S1 motif" evidence="8">
    <location>
        <begin position="72"/>
        <end position="135"/>
    </location>
</feature>
<dbReference type="EMBL" id="BRXS01000006">
    <property type="protein sequence ID" value="GLC27397.1"/>
    <property type="molecule type" value="Genomic_DNA"/>
</dbReference>
<feature type="domain" description="S1 motif" evidence="8">
    <location>
        <begin position="325"/>
        <end position="395"/>
    </location>
</feature>
<reference evidence="9" key="1">
    <citation type="submission" date="2022-08" db="EMBL/GenBank/DDBJ databases">
        <title>Draft genome sequencing of Roseisolibacter agri AW1220.</title>
        <authorList>
            <person name="Tobiishi Y."/>
            <person name="Tonouchi A."/>
        </authorList>
    </citation>
    <scope>NUCLEOTIDE SEQUENCE</scope>
    <source>
        <strain evidence="9">AW1220</strain>
    </source>
</reference>
<feature type="domain" description="S1 motif" evidence="8">
    <location>
        <begin position="153"/>
        <end position="219"/>
    </location>
</feature>
<dbReference type="InterPro" id="IPR000110">
    <property type="entry name" value="Ribosomal_bS1"/>
</dbReference>
<dbReference type="SUPFAM" id="SSF50249">
    <property type="entry name" value="Nucleic acid-binding proteins"/>
    <property type="match status" value="6"/>
</dbReference>
<dbReference type="PROSITE" id="PS50126">
    <property type="entry name" value="S1"/>
    <property type="match status" value="6"/>
</dbReference>
<dbReference type="Gene3D" id="2.40.50.140">
    <property type="entry name" value="Nucleic acid-binding proteins"/>
    <property type="match status" value="6"/>
</dbReference>
<keyword evidence="10" id="KW-1185">Reference proteome</keyword>
<evidence type="ECO:0000256" key="3">
    <source>
        <dbReference type="ARBA" id="ARBA00022884"/>
    </source>
</evidence>
<evidence type="ECO:0000313" key="10">
    <source>
        <dbReference type="Proteomes" id="UP001161325"/>
    </source>
</evidence>
<keyword evidence="4 6" id="KW-0689">Ribosomal protein</keyword>
<dbReference type="PRINTS" id="PR00681">
    <property type="entry name" value="RIBOSOMALS1"/>
</dbReference>
<dbReference type="PANTHER" id="PTHR10724">
    <property type="entry name" value="30S RIBOSOMAL PROTEIN S1"/>
    <property type="match status" value="1"/>
</dbReference>
<protein>
    <recommendedName>
        <fullName evidence="6">30S ribosomal protein S1</fullName>
    </recommendedName>
</protein>
<name>A0AA37Q9V2_9BACT</name>
<dbReference type="CDD" id="cd04465">
    <property type="entry name" value="S1_RPS1_repeat_ec2_hs2"/>
    <property type="match status" value="1"/>
</dbReference>
<feature type="domain" description="S1 motif" evidence="8">
    <location>
        <begin position="499"/>
        <end position="570"/>
    </location>
</feature>
<feature type="domain" description="S1 motif" evidence="8">
    <location>
        <begin position="240"/>
        <end position="308"/>
    </location>
</feature>
<dbReference type="GO" id="GO:0003735">
    <property type="term" value="F:structural constituent of ribosome"/>
    <property type="evidence" value="ECO:0007669"/>
    <property type="project" value="InterPro"/>
</dbReference>
<comment type="similarity">
    <text evidence="1 6">Belongs to the bacterial ribosomal protein bS1 family.</text>
</comment>
<feature type="domain" description="S1 motif" evidence="8">
    <location>
        <begin position="412"/>
        <end position="482"/>
    </location>
</feature>
<dbReference type="PIRSF" id="PIRSF002111">
    <property type="entry name" value="RpsA"/>
    <property type="match status" value="1"/>
</dbReference>
<feature type="region of interest" description="Disordered" evidence="7">
    <location>
        <begin position="572"/>
        <end position="594"/>
    </location>
</feature>
<evidence type="ECO:0000259" key="8">
    <source>
        <dbReference type="PROSITE" id="PS50126"/>
    </source>
</evidence>
<dbReference type="FunFam" id="2.40.50.140:FF:000011">
    <property type="entry name" value="30S ribosomal protein S1"/>
    <property type="match status" value="2"/>
</dbReference>
<dbReference type="GO" id="GO:0006412">
    <property type="term" value="P:translation"/>
    <property type="evidence" value="ECO:0007669"/>
    <property type="project" value="InterPro"/>
</dbReference>
<dbReference type="FunFam" id="2.40.50.140:FF:000018">
    <property type="entry name" value="30S ribosomal protein S1"/>
    <property type="match status" value="1"/>
</dbReference>
<gene>
    <name evidence="9" type="ORF">rosag_39100</name>
</gene>
<dbReference type="InterPro" id="IPR035104">
    <property type="entry name" value="Ribosomal_protein_S1-like"/>
</dbReference>
<evidence type="ECO:0000256" key="6">
    <source>
        <dbReference type="PIRNR" id="PIRNR002111"/>
    </source>
</evidence>
<proteinExistence type="inferred from homology"/>
<organism evidence="9 10">
    <name type="scientific">Roseisolibacter agri</name>
    <dbReference type="NCBI Taxonomy" id="2014610"/>
    <lineage>
        <taxon>Bacteria</taxon>
        <taxon>Pseudomonadati</taxon>
        <taxon>Gemmatimonadota</taxon>
        <taxon>Gemmatimonadia</taxon>
        <taxon>Gemmatimonadales</taxon>
        <taxon>Gemmatimonadaceae</taxon>
        <taxon>Roseisolibacter</taxon>
    </lineage>
</organism>
<keyword evidence="3 6" id="KW-0694">RNA-binding</keyword>
<dbReference type="Pfam" id="PF00575">
    <property type="entry name" value="S1"/>
    <property type="match status" value="6"/>
</dbReference>
<evidence type="ECO:0000256" key="7">
    <source>
        <dbReference type="SAM" id="MobiDB-lite"/>
    </source>
</evidence>
<keyword evidence="2" id="KW-0677">Repeat</keyword>
<dbReference type="SMART" id="SM00316">
    <property type="entry name" value="S1"/>
    <property type="match status" value="6"/>
</dbReference>
<dbReference type="PANTHER" id="PTHR10724:SF7">
    <property type="entry name" value="SMALL RIBOSOMAL SUBUNIT PROTEIN BS1C"/>
    <property type="match status" value="1"/>
</dbReference>
<dbReference type="InterPro" id="IPR012340">
    <property type="entry name" value="NA-bd_OB-fold"/>
</dbReference>
<evidence type="ECO:0000256" key="1">
    <source>
        <dbReference type="ARBA" id="ARBA00006767"/>
    </source>
</evidence>
<keyword evidence="5 6" id="KW-0687">Ribonucleoprotein</keyword>
<dbReference type="InterPro" id="IPR003029">
    <property type="entry name" value="S1_domain"/>
</dbReference>
<feature type="compositionally biased region" description="Polar residues" evidence="7">
    <location>
        <begin position="1"/>
        <end position="10"/>
    </location>
</feature>
<evidence type="ECO:0000313" key="9">
    <source>
        <dbReference type="EMBL" id="GLC27397.1"/>
    </source>
</evidence>
<feature type="region of interest" description="Disordered" evidence="7">
    <location>
        <begin position="1"/>
        <end position="50"/>
    </location>
</feature>